<reference evidence="1 2" key="1">
    <citation type="submission" date="2023-01" db="EMBL/GenBank/DDBJ databases">
        <authorList>
            <person name="Whitehead M."/>
        </authorList>
    </citation>
    <scope>NUCLEOTIDE SEQUENCE [LARGE SCALE GENOMIC DNA]</scope>
</reference>
<dbReference type="EMBL" id="CARXXK010000002">
    <property type="protein sequence ID" value="CAI6358077.1"/>
    <property type="molecule type" value="Genomic_DNA"/>
</dbReference>
<accession>A0AAV0WR68</accession>
<proteinExistence type="predicted"/>
<evidence type="ECO:0000313" key="2">
    <source>
        <dbReference type="Proteomes" id="UP001160148"/>
    </source>
</evidence>
<organism evidence="1 2">
    <name type="scientific">Macrosiphum euphorbiae</name>
    <name type="common">potato aphid</name>
    <dbReference type="NCBI Taxonomy" id="13131"/>
    <lineage>
        <taxon>Eukaryota</taxon>
        <taxon>Metazoa</taxon>
        <taxon>Ecdysozoa</taxon>
        <taxon>Arthropoda</taxon>
        <taxon>Hexapoda</taxon>
        <taxon>Insecta</taxon>
        <taxon>Pterygota</taxon>
        <taxon>Neoptera</taxon>
        <taxon>Paraneoptera</taxon>
        <taxon>Hemiptera</taxon>
        <taxon>Sternorrhyncha</taxon>
        <taxon>Aphidomorpha</taxon>
        <taxon>Aphidoidea</taxon>
        <taxon>Aphididae</taxon>
        <taxon>Macrosiphini</taxon>
        <taxon>Macrosiphum</taxon>
    </lineage>
</organism>
<sequence length="86" mass="9511">MHFRKITALVLREFVSRNPGTSDPDDVTRADFIAWCTDITLKNDVAQAIIRNVCGQELASDHHGSKAVGWWLADPKTLANVSFPSS</sequence>
<gene>
    <name evidence="1" type="ORF">MEUPH1_LOCUS13635</name>
</gene>
<dbReference type="Proteomes" id="UP001160148">
    <property type="component" value="Unassembled WGS sequence"/>
</dbReference>
<comment type="caution">
    <text evidence="1">The sequence shown here is derived from an EMBL/GenBank/DDBJ whole genome shotgun (WGS) entry which is preliminary data.</text>
</comment>
<name>A0AAV0WR68_9HEMI</name>
<evidence type="ECO:0000313" key="1">
    <source>
        <dbReference type="EMBL" id="CAI6358077.1"/>
    </source>
</evidence>
<keyword evidence="2" id="KW-1185">Reference proteome</keyword>
<protein>
    <submittedName>
        <fullName evidence="1">Uncharacterized protein</fullName>
    </submittedName>
</protein>
<dbReference type="AlphaFoldDB" id="A0AAV0WR68"/>